<accession>A0A8C4QAB0</accession>
<reference evidence="4" key="2">
    <citation type="submission" date="2025-09" db="UniProtKB">
        <authorList>
            <consortium name="Ensembl"/>
        </authorList>
    </citation>
    <scope>IDENTIFICATION</scope>
</reference>
<dbReference type="GeneTree" id="ENSGT00950000182936"/>
<reference evidence="4" key="1">
    <citation type="submission" date="2025-08" db="UniProtKB">
        <authorList>
            <consortium name="Ensembl"/>
        </authorList>
    </citation>
    <scope>IDENTIFICATION</scope>
</reference>
<keyword evidence="5" id="KW-1185">Reference proteome</keyword>
<evidence type="ECO:0000256" key="1">
    <source>
        <dbReference type="ARBA" id="ARBA00024336"/>
    </source>
</evidence>
<dbReference type="Proteomes" id="UP000694388">
    <property type="component" value="Unplaced"/>
</dbReference>
<dbReference type="SUPFAM" id="SSF48371">
    <property type="entry name" value="ARM repeat"/>
    <property type="match status" value="1"/>
</dbReference>
<proteinExistence type="inferred from homology"/>
<comment type="similarity">
    <text evidence="1">Belongs to the FHIP family.</text>
</comment>
<organism evidence="4 5">
    <name type="scientific">Eptatretus burgeri</name>
    <name type="common">Inshore hagfish</name>
    <dbReference type="NCBI Taxonomy" id="7764"/>
    <lineage>
        <taxon>Eukaryota</taxon>
        <taxon>Metazoa</taxon>
        <taxon>Chordata</taxon>
        <taxon>Craniata</taxon>
        <taxon>Vertebrata</taxon>
        <taxon>Cyclostomata</taxon>
        <taxon>Myxini</taxon>
        <taxon>Myxiniformes</taxon>
        <taxon>Myxinidae</taxon>
        <taxon>Eptatretinae</taxon>
        <taxon>Eptatretus</taxon>
    </lineage>
</organism>
<evidence type="ECO:0000313" key="4">
    <source>
        <dbReference type="Ensembl" id="ENSEBUP00000012459.1"/>
    </source>
</evidence>
<dbReference type="AlphaFoldDB" id="A0A8C4QAB0"/>
<dbReference type="PANTHER" id="PTHR21705:SF11">
    <property type="entry name" value="FHIP FAMILY PROTEIN CG3558"/>
    <property type="match status" value="1"/>
</dbReference>
<sequence length="1045" mass="114633">MSWLVKLAPRSSVRSKIDPIAAAMDSALDSGMADPETCTMVFQNHWQQVLKILEAKPGSKTGDGSPPILSPDEANTVRNNAEQMTWLLAREAAPLDGGLGPVLDFALSEDVLQRLLCWSRQCPDGEASDEARLALLKQFEILACQARQPLLCHKPVLQPLLNLLSDCAQSGSPKVESSLLVLLGQLCSAMSKNPTLLELVFHCGAPPLASPNHNPPPCTPVFTLLISYIHRDGQLGQQARDAMLLVMTLSTENDLLGRRITKESDFCPVLASGLSGLYSSLPRKMEATSDDWHALQPEDCAGVPALVRFMTALDFCNAVLQVAHEDVKQQLVKYIYNGFLIPVLGPALHKSSVEELIASTAYLDLFLRSISEPSLFCAFLHFVLLHQYDDVPVLDTLISRIASNSRLCMVSLALFRTLLDLNCEDVVLQLVFRYLIPCTHVMASQRGAMRDVDMYSMATRRMLGLVPSCCKHEVIPTRADKEEIMPEKGWVQSRSPDPRVISPAAKTQTPMRRSFFSRQKSDAAESEKQMLLRRSDSTESADAALLVDRPEKQPGYLGYLRDIRQQIARRAHACRSWSAPYDGENPARDSVSPLPPVTLPPPPSLQQLGDMRENSAVGASTRSEEFDPADWNIHLEQNCISVVPVVKTRMKRLSVGEDERNELKGREQEVKEPLHKTVAVSETNPGSCNGRIEREGARLLLLALSKEKGNVEANVVNNVQGGTCICKKDTQEEDYVEASTGGVKLTPERIGDDTSILVLEGQVTEKQNNGTTLGPAVLVQLESTGPTSGSTAVDELIEKFLENPLEQDAALLVNRIASLQAAVPEDNGNTKSADDCIRGGIQQEAEATYLNDNEDQVFGSFAEKSMVEGSVPSTKIQLAEKSSVNLLNLKIPSQPHVTPYTGPFVTMLFSKLENMLQNSLYVNLLLTGIIVQLASFPQPLLRSFLLNTTMVFQPSVKSLVQVLGTVKQRVESYAANYAEFPLMVQRAMQYLVARGQAGTGESPLFVPLPRRPEAFAWCWLRGSGGGLGSEGPEFEPHWPQLTPGG</sequence>
<name>A0A8C4QAB0_EPTBU</name>
<dbReference type="Pfam" id="PF10257">
    <property type="entry name" value="RAI16-like"/>
    <property type="match status" value="1"/>
</dbReference>
<feature type="region of interest" description="Disordered" evidence="2">
    <location>
        <begin position="488"/>
        <end position="536"/>
    </location>
</feature>
<dbReference type="InterPro" id="IPR019384">
    <property type="entry name" value="FHIP"/>
</dbReference>
<protein>
    <recommendedName>
        <fullName evidence="3">FHF complex subunit HOOK-interacting protein C-terminal domain-containing protein</fullName>
    </recommendedName>
</protein>
<dbReference type="Pfam" id="PF19314">
    <property type="entry name" value="DUF5917"/>
    <property type="match status" value="1"/>
</dbReference>
<dbReference type="InterPro" id="IPR045669">
    <property type="entry name" value="FHIP_C"/>
</dbReference>
<evidence type="ECO:0000313" key="5">
    <source>
        <dbReference type="Proteomes" id="UP000694388"/>
    </source>
</evidence>
<evidence type="ECO:0000256" key="2">
    <source>
        <dbReference type="SAM" id="MobiDB-lite"/>
    </source>
</evidence>
<dbReference type="PANTHER" id="PTHR21705">
    <property type="entry name" value="RAI16 PROTEIN-RELATED"/>
    <property type="match status" value="1"/>
</dbReference>
<dbReference type="InterPro" id="IPR016024">
    <property type="entry name" value="ARM-type_fold"/>
</dbReference>
<dbReference type="Ensembl" id="ENSEBUT00000013035.1">
    <property type="protein sequence ID" value="ENSEBUP00000012459.1"/>
    <property type="gene ID" value="ENSEBUG00000007926.1"/>
</dbReference>
<feature type="compositionally biased region" description="Basic and acidic residues" evidence="2">
    <location>
        <begin position="519"/>
        <end position="536"/>
    </location>
</feature>
<feature type="domain" description="FHF complex subunit HOOK-interacting protein C-terminal" evidence="3">
    <location>
        <begin position="901"/>
        <end position="993"/>
    </location>
</feature>
<evidence type="ECO:0000259" key="3">
    <source>
        <dbReference type="Pfam" id="PF19314"/>
    </source>
</evidence>